<protein>
    <submittedName>
        <fullName evidence="2">Winged helix-turn-helix transcriptional regulator</fullName>
    </submittedName>
</protein>
<dbReference type="PANTHER" id="PTHR33164:SF43">
    <property type="entry name" value="HTH-TYPE TRANSCRIPTIONAL REPRESSOR YETL"/>
    <property type="match status" value="1"/>
</dbReference>
<dbReference type="SMART" id="SM00347">
    <property type="entry name" value="HTH_MARR"/>
    <property type="match status" value="1"/>
</dbReference>
<evidence type="ECO:0000313" key="3">
    <source>
        <dbReference type="Proteomes" id="UP000440513"/>
    </source>
</evidence>
<dbReference type="AlphaFoldDB" id="A0A7X2P594"/>
<dbReference type="Proteomes" id="UP000440513">
    <property type="component" value="Unassembled WGS sequence"/>
</dbReference>
<keyword evidence="3" id="KW-1185">Reference proteome</keyword>
<dbReference type="EMBL" id="VUMS01000037">
    <property type="protein sequence ID" value="MST67706.1"/>
    <property type="molecule type" value="Genomic_DNA"/>
</dbReference>
<evidence type="ECO:0000259" key="1">
    <source>
        <dbReference type="PROSITE" id="PS50995"/>
    </source>
</evidence>
<dbReference type="InterPro" id="IPR036390">
    <property type="entry name" value="WH_DNA-bd_sf"/>
</dbReference>
<dbReference type="PROSITE" id="PS50995">
    <property type="entry name" value="HTH_MARR_2"/>
    <property type="match status" value="1"/>
</dbReference>
<dbReference type="Gene3D" id="1.10.10.10">
    <property type="entry name" value="Winged helix-like DNA-binding domain superfamily/Winged helix DNA-binding domain"/>
    <property type="match status" value="1"/>
</dbReference>
<gene>
    <name evidence="2" type="ORF">FYJ57_13535</name>
</gene>
<sequence length="143" mass="16906">MDTQIDIILQGGQFKKLLEEQSVELREKYDMKRAELEILYFLSKCGTHNTSTDIHHQLMMNRGHISQAVDSLCRRNYLIAIPDKNDRRYIHYEISDYAKDLVTEMTKRREAMNGMILKGVSEEELKVFREVSEKIRKNINELI</sequence>
<feature type="domain" description="HTH marR-type" evidence="1">
    <location>
        <begin position="1"/>
        <end position="137"/>
    </location>
</feature>
<organism evidence="2 3">
    <name type="scientific">Oliverpabstia intestinalis</name>
    <dbReference type="NCBI Taxonomy" id="2606633"/>
    <lineage>
        <taxon>Bacteria</taxon>
        <taxon>Bacillati</taxon>
        <taxon>Bacillota</taxon>
        <taxon>Clostridia</taxon>
        <taxon>Lachnospirales</taxon>
        <taxon>Lachnospiraceae</taxon>
        <taxon>Oliverpabstia</taxon>
    </lineage>
</organism>
<name>A0A7X2P594_9FIRM</name>
<dbReference type="InterPro" id="IPR036388">
    <property type="entry name" value="WH-like_DNA-bd_sf"/>
</dbReference>
<dbReference type="GO" id="GO:0003700">
    <property type="term" value="F:DNA-binding transcription factor activity"/>
    <property type="evidence" value="ECO:0007669"/>
    <property type="project" value="InterPro"/>
</dbReference>
<dbReference type="InterPro" id="IPR000835">
    <property type="entry name" value="HTH_MarR-typ"/>
</dbReference>
<comment type="caution">
    <text evidence="2">The sequence shown here is derived from an EMBL/GenBank/DDBJ whole genome shotgun (WGS) entry which is preliminary data.</text>
</comment>
<reference evidence="2 3" key="1">
    <citation type="submission" date="2019-08" db="EMBL/GenBank/DDBJ databases">
        <title>In-depth cultivation of the pig gut microbiome towards novel bacterial diversity and tailored functional studies.</title>
        <authorList>
            <person name="Wylensek D."/>
            <person name="Hitch T.C.A."/>
            <person name="Clavel T."/>
        </authorList>
    </citation>
    <scope>NUCLEOTIDE SEQUENCE [LARGE SCALE GENOMIC DNA]</scope>
    <source>
        <strain evidence="2 3">BSM-380-WT-5A</strain>
    </source>
</reference>
<dbReference type="GO" id="GO:0006950">
    <property type="term" value="P:response to stress"/>
    <property type="evidence" value="ECO:0007669"/>
    <property type="project" value="TreeGrafter"/>
</dbReference>
<dbReference type="Pfam" id="PF13463">
    <property type="entry name" value="HTH_27"/>
    <property type="match status" value="1"/>
</dbReference>
<accession>A0A7X2P594</accession>
<evidence type="ECO:0000313" key="2">
    <source>
        <dbReference type="EMBL" id="MST67706.1"/>
    </source>
</evidence>
<dbReference type="RefSeq" id="WP_154433057.1">
    <property type="nucleotide sequence ID" value="NZ_JBQHQP010000024.1"/>
</dbReference>
<dbReference type="PANTHER" id="PTHR33164">
    <property type="entry name" value="TRANSCRIPTIONAL REGULATOR, MARR FAMILY"/>
    <property type="match status" value="1"/>
</dbReference>
<proteinExistence type="predicted"/>
<dbReference type="SUPFAM" id="SSF46785">
    <property type="entry name" value="Winged helix' DNA-binding domain"/>
    <property type="match status" value="1"/>
</dbReference>
<dbReference type="InterPro" id="IPR039422">
    <property type="entry name" value="MarR/SlyA-like"/>
</dbReference>